<evidence type="ECO:0000256" key="1">
    <source>
        <dbReference type="SAM" id="Phobius"/>
    </source>
</evidence>
<feature type="transmembrane region" description="Helical" evidence="1">
    <location>
        <begin position="7"/>
        <end position="26"/>
    </location>
</feature>
<evidence type="ECO:0000313" key="2">
    <source>
        <dbReference type="EMBL" id="KYF68031.1"/>
    </source>
</evidence>
<protein>
    <submittedName>
        <fullName evidence="2">Uncharacterized protein</fullName>
    </submittedName>
</protein>
<name>A0A150QJ83_SORCE</name>
<dbReference type="Proteomes" id="UP000075260">
    <property type="component" value="Unassembled WGS sequence"/>
</dbReference>
<accession>A0A150QJ83</accession>
<organism evidence="2 3">
    <name type="scientific">Sorangium cellulosum</name>
    <name type="common">Polyangium cellulosum</name>
    <dbReference type="NCBI Taxonomy" id="56"/>
    <lineage>
        <taxon>Bacteria</taxon>
        <taxon>Pseudomonadati</taxon>
        <taxon>Myxococcota</taxon>
        <taxon>Polyangia</taxon>
        <taxon>Polyangiales</taxon>
        <taxon>Polyangiaceae</taxon>
        <taxon>Sorangium</taxon>
    </lineage>
</organism>
<gene>
    <name evidence="2" type="ORF">BE15_26480</name>
</gene>
<keyword evidence="1" id="KW-0812">Transmembrane</keyword>
<keyword evidence="1" id="KW-1133">Transmembrane helix</keyword>
<dbReference type="OrthoDB" id="5523353at2"/>
<comment type="caution">
    <text evidence="2">The sequence shown here is derived from an EMBL/GenBank/DDBJ whole genome shotgun (WGS) entry which is preliminary data.</text>
</comment>
<keyword evidence="1" id="KW-0472">Membrane</keyword>
<evidence type="ECO:0000313" key="3">
    <source>
        <dbReference type="Proteomes" id="UP000075260"/>
    </source>
</evidence>
<dbReference type="EMBL" id="JEMA01000598">
    <property type="protein sequence ID" value="KYF68031.1"/>
    <property type="molecule type" value="Genomic_DNA"/>
</dbReference>
<proteinExistence type="predicted"/>
<reference evidence="2 3" key="1">
    <citation type="submission" date="2014-02" db="EMBL/GenBank/DDBJ databases">
        <title>The small core and large imbalanced accessory genome model reveals a collaborative survival strategy of Sorangium cellulosum strains in nature.</title>
        <authorList>
            <person name="Han K."/>
            <person name="Peng R."/>
            <person name="Blom J."/>
            <person name="Li Y.-Z."/>
        </authorList>
    </citation>
    <scope>NUCLEOTIDE SEQUENCE [LARGE SCALE GENOMIC DNA]</scope>
    <source>
        <strain evidence="2 3">So0008-312</strain>
    </source>
</reference>
<dbReference type="RefSeq" id="WP_061609399.1">
    <property type="nucleotide sequence ID" value="NZ_JEMA01000598.1"/>
</dbReference>
<sequence length="97" mass="10433">MKTVLKILGALVGLVVVAAVVFWAGWLRAPAPEAVCEHMGELATKETGASAQKVWDQAACVKRMQPPEFGRLKYVKQMKCIVGAESMDGLKSCERGG</sequence>
<dbReference type="AlphaFoldDB" id="A0A150QJ83"/>